<evidence type="ECO:0000259" key="1">
    <source>
        <dbReference type="SMART" id="SM00849"/>
    </source>
</evidence>
<sequence length="259" mass="27612">MPFIEVADRVWVRRVPSYDVNLTVVGGERGLVVVDTLATAAEARAAIVGIGDLQAGPVVAVVNTHDHFDHVLGNAAFREKYDAALPIHATEAAADATDPAAPPADRTFSSAAVIDLGDRQLELVHPGRGHTAGDLVVRVPDADVLLVGDLVEESAPPALGSDSWPMEWPQTLDLVLGLATPDTVVVPGHGAVVDRRFVEQQCDELRAVAETIRELAGRGVPEAEAYAAADWPFPEDALHHAIPRGYAQLPRARRQLPLI</sequence>
<dbReference type="SMART" id="SM00849">
    <property type="entry name" value="Lactamase_B"/>
    <property type="match status" value="1"/>
</dbReference>
<dbReference type="InterPro" id="IPR001279">
    <property type="entry name" value="Metallo-B-lactamas"/>
</dbReference>
<dbReference type="Pfam" id="PF00753">
    <property type="entry name" value="Lactamase_B"/>
    <property type="match status" value="1"/>
</dbReference>
<dbReference type="RefSeq" id="WP_179647500.1">
    <property type="nucleotide sequence ID" value="NZ_JACBZM010000001.1"/>
</dbReference>
<name>A0A7Y9ZD92_9ACTN</name>
<reference evidence="2 3" key="1">
    <citation type="submission" date="2020-07" db="EMBL/GenBank/DDBJ databases">
        <title>Sequencing the genomes of 1000 actinobacteria strains.</title>
        <authorList>
            <person name="Klenk H.-P."/>
        </authorList>
    </citation>
    <scope>NUCLEOTIDE SEQUENCE [LARGE SCALE GENOMIC DNA]</scope>
    <source>
        <strain evidence="2 3">DSM 15131</strain>
    </source>
</reference>
<proteinExistence type="predicted"/>
<dbReference type="CDD" id="cd16282">
    <property type="entry name" value="metallo-hydrolase-like_MBL-fold"/>
    <property type="match status" value="1"/>
</dbReference>
<evidence type="ECO:0000313" key="3">
    <source>
        <dbReference type="Proteomes" id="UP000562045"/>
    </source>
</evidence>
<keyword evidence="2" id="KW-0378">Hydrolase</keyword>
<dbReference type="SUPFAM" id="SSF56281">
    <property type="entry name" value="Metallo-hydrolase/oxidoreductase"/>
    <property type="match status" value="1"/>
</dbReference>
<dbReference type="PANTHER" id="PTHR42951">
    <property type="entry name" value="METALLO-BETA-LACTAMASE DOMAIN-CONTAINING"/>
    <property type="match status" value="1"/>
</dbReference>
<dbReference type="InterPro" id="IPR036866">
    <property type="entry name" value="RibonucZ/Hydroxyglut_hydro"/>
</dbReference>
<evidence type="ECO:0000313" key="2">
    <source>
        <dbReference type="EMBL" id="NYI43242.1"/>
    </source>
</evidence>
<accession>A0A7Y9ZD92</accession>
<dbReference type="PANTHER" id="PTHR42951:SF4">
    <property type="entry name" value="ACYL-COENZYME A THIOESTERASE MBLAC2"/>
    <property type="match status" value="1"/>
</dbReference>
<organism evidence="2 3">
    <name type="scientific">Nocardioides aromaticivorans</name>
    <dbReference type="NCBI Taxonomy" id="200618"/>
    <lineage>
        <taxon>Bacteria</taxon>
        <taxon>Bacillati</taxon>
        <taxon>Actinomycetota</taxon>
        <taxon>Actinomycetes</taxon>
        <taxon>Propionibacteriales</taxon>
        <taxon>Nocardioidaceae</taxon>
        <taxon>Nocardioides</taxon>
    </lineage>
</organism>
<dbReference type="AlphaFoldDB" id="A0A7Y9ZD92"/>
<gene>
    <name evidence="2" type="ORF">BJ993_000322</name>
</gene>
<dbReference type="Gene3D" id="3.60.15.10">
    <property type="entry name" value="Ribonuclease Z/Hydroxyacylglutathione hydrolase-like"/>
    <property type="match status" value="1"/>
</dbReference>
<protein>
    <submittedName>
        <fullName evidence="2">Glyoxylase-like metal-dependent hydrolase (Beta-lactamase superfamily II)</fullName>
    </submittedName>
</protein>
<dbReference type="GO" id="GO:0016787">
    <property type="term" value="F:hydrolase activity"/>
    <property type="evidence" value="ECO:0007669"/>
    <property type="project" value="UniProtKB-KW"/>
</dbReference>
<comment type="caution">
    <text evidence="2">The sequence shown here is derived from an EMBL/GenBank/DDBJ whole genome shotgun (WGS) entry which is preliminary data.</text>
</comment>
<feature type="domain" description="Metallo-beta-lactamase" evidence="1">
    <location>
        <begin position="19"/>
        <end position="189"/>
    </location>
</feature>
<dbReference type="InterPro" id="IPR050855">
    <property type="entry name" value="NDM-1-like"/>
</dbReference>
<dbReference type="EMBL" id="JACBZM010000001">
    <property type="protein sequence ID" value="NYI43242.1"/>
    <property type="molecule type" value="Genomic_DNA"/>
</dbReference>
<dbReference type="Proteomes" id="UP000562045">
    <property type="component" value="Unassembled WGS sequence"/>
</dbReference>